<dbReference type="GO" id="GO:0044718">
    <property type="term" value="P:siderophore transmembrane transport"/>
    <property type="evidence" value="ECO:0007669"/>
    <property type="project" value="TreeGrafter"/>
</dbReference>
<evidence type="ECO:0000256" key="4">
    <source>
        <dbReference type="ARBA" id="ARBA00022692"/>
    </source>
</evidence>
<dbReference type="PANTHER" id="PTHR30069:SF46">
    <property type="entry name" value="OAR PROTEIN"/>
    <property type="match status" value="1"/>
</dbReference>
<feature type="domain" description="TonB-dependent transporter Oar-like beta-barrel" evidence="7">
    <location>
        <begin position="317"/>
        <end position="1001"/>
    </location>
</feature>
<dbReference type="Pfam" id="PF25183">
    <property type="entry name" value="OMP_b-brl_4"/>
    <property type="match status" value="1"/>
</dbReference>
<dbReference type="RefSeq" id="WP_220161860.1">
    <property type="nucleotide sequence ID" value="NZ_CP080507.1"/>
</dbReference>
<sequence length="1070" mass="116310">MHQHSLLKRLLGGMSFLLLALATGLYGQGITTAGIDGSVTNSSGAPISGATVTIVHEPSGTTATALTRANGQYNASGLRVGGPYTITVTGTDLTPQKRSDVYLGLGESATVNFSMNSDVVQMEAFSVTSSRDATFDSGKMGSGTSYNEEAVRNVASVRRDIQDVAAMDSRLFLGSLDQGGNLSAQGQNYRFNSLLIDGVRSDDQFGLNGNGATSLRSPIPLEAVENLSVELQPYDVRRAGFTGALINVVTKSGTNELHGSAFYEYTNEDFRAKNPVTGLRDAFKEENYGFTLGGPIIKNKLFFFGDYDYYERTSAAPQANFKPNAAQLASIIARAQALGYDPGSLSASDNVSTQKTVIGKLDWNISSDHRASFTYRRNYGTQVIFPNYTSSTATSLSNYWYSQPRNTDSYIGQLFSQWTPDLRTELDVSYTKYDGSPSNNGVPFPQVQVGGLSGTRYDTGASITNGQVYLGTESSRQLNAINTKETQVRFSADYSIGNHTVTAGVEDISTKYLNAYVQYTDGYYTFPNLAAWVAGTPVTGYTLQKANPGFSIDDAVANWRYDAYATFVQDTWKLSPQLTLLAGLRYDYPHVPEAPPVAAGFATAGFTRDNGQAVTQNNTTNNGNATIAPRIGFTYEFKTERKTQLRGGIGLFQGKNPAVWISNAYSNAGATGAVGAFNTGGIPGLTFNPDPNNQTVPAGSPPAPNINVTDPGFRQPSLWKSNLAIDHKLPFGNITFSAEGYYSEVKDALNVEFLNYKIATANSTMPDGRIAYAGTPTSGTSASSSGRRRNSSFADVFYMTNTNKGESHGVTLSLYRPMKNDWSWSASWTRGHATEVSPMTSSTASSNYSNRAVFNPNEDVASTSNTNIKDRIVIQLTRQFELIRDYKTTAAIVYQGRTGHPYSWVFRGDANGDGYTFNDLLYVPTGPNDPKVAWASTTERDAFFAYVNSTDLKNYLGTHPSRNSEVSPWQQTIDLKFTQEIPIHGHLKAELYASILNFWNIIDNKWGLQYEVPFSYRRGVAGATYNAAGNGGAGVWNYTFNSGTLDGVPTTVNDSSVSRWQAQIGMRIRF</sequence>
<keyword evidence="9" id="KW-1185">Reference proteome</keyword>
<proteinExistence type="predicted"/>
<dbReference type="InterPro" id="IPR057601">
    <property type="entry name" value="Oar-like_b-barrel"/>
</dbReference>
<evidence type="ECO:0000313" key="8">
    <source>
        <dbReference type="EMBL" id="QYM78756.1"/>
    </source>
</evidence>
<dbReference type="Gene3D" id="2.60.40.1120">
    <property type="entry name" value="Carboxypeptidase-like, regulatory domain"/>
    <property type="match status" value="1"/>
</dbReference>
<dbReference type="InterPro" id="IPR036942">
    <property type="entry name" value="Beta-barrel_TonB_sf"/>
</dbReference>
<dbReference type="AlphaFoldDB" id="A0A8F9TVI9"/>
<accession>A0A8F9TVI9</accession>
<evidence type="ECO:0000256" key="5">
    <source>
        <dbReference type="ARBA" id="ARBA00023136"/>
    </source>
</evidence>
<dbReference type="Gene3D" id="2.40.170.20">
    <property type="entry name" value="TonB-dependent receptor, beta-barrel domain"/>
    <property type="match status" value="1"/>
</dbReference>
<evidence type="ECO:0000313" key="9">
    <source>
        <dbReference type="Proteomes" id="UP000825051"/>
    </source>
</evidence>
<dbReference type="Proteomes" id="UP000825051">
    <property type="component" value="Chromosome"/>
</dbReference>
<organism evidence="8 9">
    <name type="scientific">Horticoccus luteus</name>
    <dbReference type="NCBI Taxonomy" id="2862869"/>
    <lineage>
        <taxon>Bacteria</taxon>
        <taxon>Pseudomonadati</taxon>
        <taxon>Verrucomicrobiota</taxon>
        <taxon>Opitutia</taxon>
        <taxon>Opitutales</taxon>
        <taxon>Opitutaceae</taxon>
        <taxon>Horticoccus</taxon>
    </lineage>
</organism>
<dbReference type="PANTHER" id="PTHR30069">
    <property type="entry name" value="TONB-DEPENDENT OUTER MEMBRANE RECEPTOR"/>
    <property type="match status" value="1"/>
</dbReference>
<reference evidence="8" key="1">
    <citation type="submission" date="2021-08" db="EMBL/GenBank/DDBJ databases">
        <title>Genome of a novel bacterium of the phylum Verrucomicrobia, Oleiharenicola sp. KSB-15.</title>
        <authorList>
            <person name="Chung J.-H."/>
            <person name="Ahn J.-H."/>
            <person name="Yoon Y."/>
            <person name="Kim D.-Y."/>
            <person name="An S.-H."/>
            <person name="Park I."/>
            <person name="Yeon J."/>
        </authorList>
    </citation>
    <scope>NUCLEOTIDE SEQUENCE</scope>
    <source>
        <strain evidence="8">KSB-15</strain>
    </source>
</reference>
<dbReference type="GO" id="GO:0009279">
    <property type="term" value="C:cell outer membrane"/>
    <property type="evidence" value="ECO:0007669"/>
    <property type="project" value="UniProtKB-SubCell"/>
</dbReference>
<dbReference type="KEGG" id="ole:K0B96_15850"/>
<evidence type="ECO:0000256" key="2">
    <source>
        <dbReference type="ARBA" id="ARBA00022448"/>
    </source>
</evidence>
<protein>
    <submittedName>
        <fullName evidence="8">TonB-dependent receptor</fullName>
    </submittedName>
</protein>
<dbReference type="SUPFAM" id="SSF49464">
    <property type="entry name" value="Carboxypeptidase regulatory domain-like"/>
    <property type="match status" value="1"/>
</dbReference>
<name>A0A8F9TVI9_9BACT</name>
<keyword evidence="6" id="KW-0998">Cell outer membrane</keyword>
<dbReference type="EMBL" id="CP080507">
    <property type="protein sequence ID" value="QYM78756.1"/>
    <property type="molecule type" value="Genomic_DNA"/>
</dbReference>
<evidence type="ECO:0000259" key="7">
    <source>
        <dbReference type="Pfam" id="PF25183"/>
    </source>
</evidence>
<keyword evidence="5" id="KW-0472">Membrane</keyword>
<evidence type="ECO:0000256" key="6">
    <source>
        <dbReference type="ARBA" id="ARBA00023237"/>
    </source>
</evidence>
<dbReference type="GO" id="GO:0015344">
    <property type="term" value="F:siderophore uptake transmembrane transporter activity"/>
    <property type="evidence" value="ECO:0007669"/>
    <property type="project" value="TreeGrafter"/>
</dbReference>
<keyword evidence="2" id="KW-0813">Transport</keyword>
<keyword evidence="8" id="KW-0675">Receptor</keyword>
<keyword evidence="3" id="KW-1134">Transmembrane beta strand</keyword>
<dbReference type="InterPro" id="IPR008969">
    <property type="entry name" value="CarboxyPept-like_regulatory"/>
</dbReference>
<evidence type="ECO:0000256" key="3">
    <source>
        <dbReference type="ARBA" id="ARBA00022452"/>
    </source>
</evidence>
<dbReference type="SUPFAM" id="SSF56935">
    <property type="entry name" value="Porins"/>
    <property type="match status" value="1"/>
</dbReference>
<gene>
    <name evidence="8" type="ORF">K0B96_15850</name>
</gene>
<dbReference type="InterPro" id="IPR039426">
    <property type="entry name" value="TonB-dep_rcpt-like"/>
</dbReference>
<dbReference type="Pfam" id="PF13620">
    <property type="entry name" value="CarboxypepD_reg"/>
    <property type="match status" value="1"/>
</dbReference>
<keyword evidence="4" id="KW-0812">Transmembrane</keyword>
<evidence type="ECO:0000256" key="1">
    <source>
        <dbReference type="ARBA" id="ARBA00004571"/>
    </source>
</evidence>
<comment type="subcellular location">
    <subcellularLocation>
        <location evidence="1">Cell outer membrane</location>
        <topology evidence="1">Multi-pass membrane protein</topology>
    </subcellularLocation>
</comment>